<reference evidence="12 13" key="1">
    <citation type="submission" date="2016-07" db="EMBL/GenBank/DDBJ databases">
        <title>Pervasive Adenine N6-methylation of Active Genes in Fungi.</title>
        <authorList>
            <consortium name="DOE Joint Genome Institute"/>
            <person name="Mondo S.J."/>
            <person name="Dannebaum R.O."/>
            <person name="Kuo R.C."/>
            <person name="Labutti K."/>
            <person name="Haridas S."/>
            <person name="Kuo A."/>
            <person name="Salamov A."/>
            <person name="Ahrendt S.R."/>
            <person name="Lipzen A."/>
            <person name="Sullivan W."/>
            <person name="Andreopoulos W.B."/>
            <person name="Clum A."/>
            <person name="Lindquist E."/>
            <person name="Daum C."/>
            <person name="Ramamoorthy G.K."/>
            <person name="Gryganskyi A."/>
            <person name="Culley D."/>
            <person name="Magnuson J.K."/>
            <person name="James T.Y."/>
            <person name="O'Malley M.A."/>
            <person name="Stajich J.E."/>
            <person name="Spatafora J.W."/>
            <person name="Visel A."/>
            <person name="Grigoriev I.V."/>
        </authorList>
    </citation>
    <scope>NUCLEOTIDE SEQUENCE [LARGE SCALE GENOMIC DNA]</scope>
    <source>
        <strain evidence="12 13">CBS 931.73</strain>
    </source>
</reference>
<comment type="catalytic activity">
    <reaction evidence="8">
        <text>L-threonyl-[protein] + ATP = O-phospho-L-threonyl-[protein] + ADP + H(+)</text>
        <dbReference type="Rhea" id="RHEA:46608"/>
        <dbReference type="Rhea" id="RHEA-COMP:11060"/>
        <dbReference type="Rhea" id="RHEA-COMP:11605"/>
        <dbReference type="ChEBI" id="CHEBI:15378"/>
        <dbReference type="ChEBI" id="CHEBI:30013"/>
        <dbReference type="ChEBI" id="CHEBI:30616"/>
        <dbReference type="ChEBI" id="CHEBI:61977"/>
        <dbReference type="ChEBI" id="CHEBI:456216"/>
        <dbReference type="EC" id="2.7.11.1"/>
    </reaction>
</comment>
<evidence type="ECO:0000259" key="11">
    <source>
        <dbReference type="PROSITE" id="PS51285"/>
    </source>
</evidence>
<dbReference type="GO" id="GO:0035556">
    <property type="term" value="P:intracellular signal transduction"/>
    <property type="evidence" value="ECO:0007669"/>
    <property type="project" value="TreeGrafter"/>
</dbReference>
<evidence type="ECO:0000313" key="12">
    <source>
        <dbReference type="EMBL" id="ORX83200.1"/>
    </source>
</evidence>
<evidence type="ECO:0000256" key="1">
    <source>
        <dbReference type="ARBA" id="ARBA00012513"/>
    </source>
</evidence>
<keyword evidence="6 12" id="KW-0418">Kinase</keyword>
<dbReference type="InterPro" id="IPR000961">
    <property type="entry name" value="AGC-kinase_C"/>
</dbReference>
<evidence type="ECO:0000256" key="3">
    <source>
        <dbReference type="ARBA" id="ARBA00022553"/>
    </source>
</evidence>
<evidence type="ECO:0000256" key="9">
    <source>
        <dbReference type="ARBA" id="ARBA00048679"/>
    </source>
</evidence>
<dbReference type="PROSITE" id="PS50011">
    <property type="entry name" value="PROTEIN_KINASE_DOM"/>
    <property type="match status" value="1"/>
</dbReference>
<name>A0A1Y1XBQ8_9FUNG</name>
<dbReference type="Gene3D" id="3.30.200.20">
    <property type="entry name" value="Phosphorylase Kinase, domain 1"/>
    <property type="match status" value="1"/>
</dbReference>
<dbReference type="InterPro" id="IPR050236">
    <property type="entry name" value="Ser_Thr_kinase_AGC"/>
</dbReference>
<gene>
    <name evidence="12" type="ORF">K493DRAFT_240128</name>
</gene>
<dbReference type="GO" id="GO:0005634">
    <property type="term" value="C:nucleus"/>
    <property type="evidence" value="ECO:0007669"/>
    <property type="project" value="TreeGrafter"/>
</dbReference>
<dbReference type="SUPFAM" id="SSF56112">
    <property type="entry name" value="Protein kinase-like (PK-like)"/>
    <property type="match status" value="1"/>
</dbReference>
<dbReference type="GO" id="GO:0005737">
    <property type="term" value="C:cytoplasm"/>
    <property type="evidence" value="ECO:0007669"/>
    <property type="project" value="TreeGrafter"/>
</dbReference>
<comment type="catalytic activity">
    <reaction evidence="9">
        <text>L-seryl-[protein] + ATP = O-phospho-L-seryl-[protein] + ADP + H(+)</text>
        <dbReference type="Rhea" id="RHEA:17989"/>
        <dbReference type="Rhea" id="RHEA-COMP:9863"/>
        <dbReference type="Rhea" id="RHEA-COMP:11604"/>
        <dbReference type="ChEBI" id="CHEBI:15378"/>
        <dbReference type="ChEBI" id="CHEBI:29999"/>
        <dbReference type="ChEBI" id="CHEBI:30616"/>
        <dbReference type="ChEBI" id="CHEBI:83421"/>
        <dbReference type="ChEBI" id="CHEBI:456216"/>
        <dbReference type="EC" id="2.7.11.1"/>
    </reaction>
</comment>
<dbReference type="GO" id="GO:0005524">
    <property type="term" value="F:ATP binding"/>
    <property type="evidence" value="ECO:0007669"/>
    <property type="project" value="UniProtKB-KW"/>
</dbReference>
<evidence type="ECO:0000256" key="8">
    <source>
        <dbReference type="ARBA" id="ARBA00047899"/>
    </source>
</evidence>
<feature type="domain" description="AGC-kinase C-terminal" evidence="11">
    <location>
        <begin position="294"/>
        <end position="324"/>
    </location>
</feature>
<keyword evidence="7" id="KW-0067">ATP-binding</keyword>
<feature type="domain" description="Protein kinase" evidence="10">
    <location>
        <begin position="24"/>
        <end position="293"/>
    </location>
</feature>
<dbReference type="FunFam" id="1.10.510.10:FF:000340">
    <property type="entry name" value="Serine threonine protein kinase"/>
    <property type="match status" value="1"/>
</dbReference>
<dbReference type="GO" id="GO:1901992">
    <property type="term" value="P:positive regulation of mitotic cell cycle phase transition"/>
    <property type="evidence" value="ECO:0007669"/>
    <property type="project" value="UniProtKB-ARBA"/>
</dbReference>
<keyword evidence="13" id="KW-1185">Reference proteome</keyword>
<dbReference type="PROSITE" id="PS51285">
    <property type="entry name" value="AGC_KINASE_CTER"/>
    <property type="match status" value="1"/>
</dbReference>
<proteinExistence type="predicted"/>
<dbReference type="Proteomes" id="UP000193498">
    <property type="component" value="Unassembled WGS sequence"/>
</dbReference>
<keyword evidence="3" id="KW-0597">Phosphoprotein</keyword>
<dbReference type="InterPro" id="IPR000719">
    <property type="entry name" value="Prot_kinase_dom"/>
</dbReference>
<dbReference type="PANTHER" id="PTHR24356">
    <property type="entry name" value="SERINE/THREONINE-PROTEIN KINASE"/>
    <property type="match status" value="1"/>
</dbReference>
<dbReference type="OrthoDB" id="162894at2759"/>
<dbReference type="InterPro" id="IPR011009">
    <property type="entry name" value="Kinase-like_dom_sf"/>
</dbReference>
<comment type="caution">
    <text evidence="12">The sequence shown here is derived from an EMBL/GenBank/DDBJ whole genome shotgun (WGS) entry which is preliminary data.</text>
</comment>
<feature type="non-terminal residue" evidence="12">
    <location>
        <position position="324"/>
    </location>
</feature>
<dbReference type="AlphaFoldDB" id="A0A1Y1XBQ8"/>
<dbReference type="InParanoid" id="A0A1Y1XBQ8"/>
<dbReference type="PROSITE" id="PS00108">
    <property type="entry name" value="PROTEIN_KINASE_ST"/>
    <property type="match status" value="1"/>
</dbReference>
<evidence type="ECO:0000313" key="13">
    <source>
        <dbReference type="Proteomes" id="UP000193498"/>
    </source>
</evidence>
<accession>A0A1Y1XBQ8</accession>
<dbReference type="PANTHER" id="PTHR24356:SF1">
    <property type="entry name" value="SERINE_THREONINE-PROTEIN KINASE GREATWALL"/>
    <property type="match status" value="1"/>
</dbReference>
<dbReference type="SMART" id="SM00220">
    <property type="entry name" value="S_TKc"/>
    <property type="match status" value="1"/>
</dbReference>
<dbReference type="EMBL" id="MCFE01000647">
    <property type="protein sequence ID" value="ORX83200.1"/>
    <property type="molecule type" value="Genomic_DNA"/>
</dbReference>
<evidence type="ECO:0000256" key="5">
    <source>
        <dbReference type="ARBA" id="ARBA00022741"/>
    </source>
</evidence>
<dbReference type="EC" id="2.7.11.1" evidence="1"/>
<dbReference type="STRING" id="1314790.A0A1Y1XBQ8"/>
<dbReference type="InterPro" id="IPR008271">
    <property type="entry name" value="Ser/Thr_kinase_AS"/>
</dbReference>
<evidence type="ECO:0000256" key="2">
    <source>
        <dbReference type="ARBA" id="ARBA00022527"/>
    </source>
</evidence>
<dbReference type="CDD" id="cd05611">
    <property type="entry name" value="STKc_Rim15_like"/>
    <property type="match status" value="1"/>
</dbReference>
<keyword evidence="5" id="KW-0547">Nucleotide-binding</keyword>
<dbReference type="FunFam" id="3.30.200.20:FF:001008">
    <property type="entry name" value="Serine/threonine-protein kinase cek1"/>
    <property type="match status" value="1"/>
</dbReference>
<dbReference type="FunFam" id="1.10.510.10:FF:000580">
    <property type="entry name" value="AGC protein kinase"/>
    <property type="match status" value="1"/>
</dbReference>
<protein>
    <recommendedName>
        <fullName evidence="1">non-specific serine/threonine protein kinase</fullName>
        <ecNumber evidence="1">2.7.11.1</ecNumber>
    </recommendedName>
</protein>
<dbReference type="GO" id="GO:0004674">
    <property type="term" value="F:protein serine/threonine kinase activity"/>
    <property type="evidence" value="ECO:0007669"/>
    <property type="project" value="UniProtKB-KW"/>
</dbReference>
<dbReference type="PIRSF" id="PIRSF000654">
    <property type="entry name" value="Integrin-linked_kinase"/>
    <property type="match status" value="1"/>
</dbReference>
<evidence type="ECO:0000259" key="10">
    <source>
        <dbReference type="PROSITE" id="PS50011"/>
    </source>
</evidence>
<evidence type="ECO:0000256" key="6">
    <source>
        <dbReference type="ARBA" id="ARBA00022777"/>
    </source>
</evidence>
<dbReference type="Pfam" id="PF00069">
    <property type="entry name" value="Pkinase"/>
    <property type="match status" value="1"/>
</dbReference>
<sequence>MSYSPTLGPSTPGPRPAQISIKDFEIIKPISKGAFGSVFLAKKRTTGEYFAIKVLKKSDMIAKNQVMNVKAERKALIMQTDSPFVVKLYFTFQSKDYLYLVMEYLNGGDCAALIKGMGELPEEWARNYLAEVVLGLEYLHGKGIVHRDLKPDNLLIDQNGHLKLTDFGLSRIGFLNRRARNQSTSLKEVPKSCIGTPDYLAPESILGTGQDAMVDWWALGVILYEFLYGIPPFNADSPEEVFENILSRSIDWYEGQVHISPEARDLMERLMSTDVEKRLGANGVDEVKSHPFFAGIDWETLLTERPAFIPQPESIEDTDYFDGR</sequence>
<dbReference type="Gene3D" id="1.10.510.10">
    <property type="entry name" value="Transferase(Phosphotransferase) domain 1"/>
    <property type="match status" value="1"/>
</dbReference>
<keyword evidence="4" id="KW-0808">Transferase</keyword>
<evidence type="ECO:0000256" key="4">
    <source>
        <dbReference type="ARBA" id="ARBA00022679"/>
    </source>
</evidence>
<organism evidence="12 13">
    <name type="scientific">Basidiobolus meristosporus CBS 931.73</name>
    <dbReference type="NCBI Taxonomy" id="1314790"/>
    <lineage>
        <taxon>Eukaryota</taxon>
        <taxon>Fungi</taxon>
        <taxon>Fungi incertae sedis</taxon>
        <taxon>Zoopagomycota</taxon>
        <taxon>Entomophthoromycotina</taxon>
        <taxon>Basidiobolomycetes</taxon>
        <taxon>Basidiobolales</taxon>
        <taxon>Basidiobolaceae</taxon>
        <taxon>Basidiobolus</taxon>
    </lineage>
</organism>
<keyword evidence="2" id="KW-0723">Serine/threonine-protein kinase</keyword>
<evidence type="ECO:0000256" key="7">
    <source>
        <dbReference type="ARBA" id="ARBA00022840"/>
    </source>
</evidence>